<dbReference type="Gene3D" id="3.30.450.330">
    <property type="match status" value="1"/>
</dbReference>
<dbReference type="SUPFAM" id="SSF56519">
    <property type="entry name" value="Penicillin binding protein dimerisation domain"/>
    <property type="match status" value="1"/>
</dbReference>
<dbReference type="GO" id="GO:0071555">
    <property type="term" value="P:cell wall organization"/>
    <property type="evidence" value="ECO:0007669"/>
    <property type="project" value="TreeGrafter"/>
</dbReference>
<dbReference type="InterPro" id="IPR005543">
    <property type="entry name" value="PASTA_dom"/>
</dbReference>
<evidence type="ECO:0000313" key="7">
    <source>
        <dbReference type="Proteomes" id="UP000003379"/>
    </source>
</evidence>
<keyword evidence="3 4" id="KW-0472">Membrane</keyword>
<sequence length="722" mass="80215">MAKNVDEIMLKRVKICLGLFVFFTLIVVSRLGFWMIVKGDKYSLEAKENQYREALIMPTRGIIYDTNGKELAVSIPKYDFWIELKNIKTEEAKQKIIEKISSALKVDTEKLKKDLNLKKDRIILLNNLSLDDVKKLKEKKISNTWFDEKTSRYYPYGNFASYVLGHTSANNVGLAGIEAYMDLQLKGIPGKRLYVRDALGGEISLRDIKYQEQIPGKNVMLTIDEVIQHNLEKVLHNAYYTYTPKSVTGIVMETKTGNILAMSTIPDYNPNLPREPAYDYYAKLMQEAVDEDEKMKVVYDMWKNPSVNVVFEPGSPFKLITAATALEEDKSNMEEYFNDTGSIEVAGVKLKNWTPTPYGIITLKKGLENSVNTVFVQLGQRIGAKLFMEYIDTFGFGKKTNIDLPGEESGVVRKVENIGPVELANLSYGQGISVTPIQLITAINAIGNGGNLVEPNIVKAITDKDGNIISKSETKTLKQVISSQTASSILYAMESIVDNGSGKKAKVEGYRIAGKTGSANKVIPGQIGYADNKYICTFAAIVPVEDPKITVLVVIDEPLEGTQSGSESAAPITGQILEGTLKYLGINQNIRINEENNQKTVAVPELKGKSYTEATNELRAIGLNPVFDPNIVVELESHVMSSFPQAGEMVEPNSSIMLYMRSDSTLKTNMPNLIGLTKEQAQVILDNLEIKYNFSGSGKVYNQSPKVGTPVDKDFRVNIELK</sequence>
<dbReference type="SMART" id="SM00740">
    <property type="entry name" value="PASTA"/>
    <property type="match status" value="2"/>
</dbReference>
<dbReference type="HOGENOM" id="CLU_009289_6_0_9"/>
<feature type="transmembrane region" description="Helical" evidence="4">
    <location>
        <begin position="12"/>
        <end position="37"/>
    </location>
</feature>
<feature type="domain" description="PASTA" evidence="5">
    <location>
        <begin position="664"/>
        <end position="722"/>
    </location>
</feature>
<dbReference type="InterPro" id="IPR036138">
    <property type="entry name" value="PBP_dimer_sf"/>
</dbReference>
<accession>G9XC00</accession>
<evidence type="ECO:0000256" key="2">
    <source>
        <dbReference type="ARBA" id="ARBA00007171"/>
    </source>
</evidence>
<dbReference type="CDD" id="cd06575">
    <property type="entry name" value="PASTA_Pbp2x-like_2"/>
    <property type="match status" value="1"/>
</dbReference>
<dbReference type="CDD" id="cd06577">
    <property type="entry name" value="PASTA_pknB"/>
    <property type="match status" value="1"/>
</dbReference>
<protein>
    <recommendedName>
        <fullName evidence="5">PASTA domain-containing protein</fullName>
    </recommendedName>
</protein>
<dbReference type="InterPro" id="IPR012338">
    <property type="entry name" value="Beta-lactam/transpept-like"/>
</dbReference>
<dbReference type="EMBL" id="AFZG01000019">
    <property type="protein sequence ID" value="EHL19487.1"/>
    <property type="molecule type" value="Genomic_DNA"/>
</dbReference>
<evidence type="ECO:0000259" key="5">
    <source>
        <dbReference type="PROSITE" id="PS51178"/>
    </source>
</evidence>
<evidence type="ECO:0000256" key="3">
    <source>
        <dbReference type="ARBA" id="ARBA00023136"/>
    </source>
</evidence>
<feature type="domain" description="PASTA" evidence="5">
    <location>
        <begin position="597"/>
        <end position="662"/>
    </location>
</feature>
<dbReference type="Gene3D" id="3.40.710.10">
    <property type="entry name" value="DD-peptidase/beta-lactamase superfamily"/>
    <property type="match status" value="1"/>
</dbReference>
<dbReference type="SUPFAM" id="SSF56601">
    <property type="entry name" value="beta-lactamase/transpeptidase-like"/>
    <property type="match status" value="1"/>
</dbReference>
<organism evidence="6 7">
    <name type="scientific">Peptoanaerobacter stomatis</name>
    <dbReference type="NCBI Taxonomy" id="796937"/>
    <lineage>
        <taxon>Bacteria</taxon>
        <taxon>Bacillati</taxon>
        <taxon>Bacillota</taxon>
        <taxon>Clostridia</taxon>
        <taxon>Peptostreptococcales</taxon>
        <taxon>Filifactoraceae</taxon>
        <taxon>Peptoanaerobacter</taxon>
    </lineage>
</organism>
<evidence type="ECO:0000256" key="4">
    <source>
        <dbReference type="SAM" id="Phobius"/>
    </source>
</evidence>
<evidence type="ECO:0000313" key="6">
    <source>
        <dbReference type="EMBL" id="EHL19487.1"/>
    </source>
</evidence>
<reference evidence="6 7" key="1">
    <citation type="submission" date="2011-08" db="EMBL/GenBank/DDBJ databases">
        <title>The Genome Sequence of Eubacteriaceae bacterium CM5.</title>
        <authorList>
            <consortium name="The Broad Institute Genome Sequencing Platform"/>
            <person name="Earl A."/>
            <person name="Ward D."/>
            <person name="Feldgarden M."/>
            <person name="Gevers D."/>
            <person name="Sizova M."/>
            <person name="Hazen A."/>
            <person name="Epstein S."/>
            <person name="Young S.K."/>
            <person name="Zeng Q."/>
            <person name="Gargeya S."/>
            <person name="Fitzgerald M."/>
            <person name="Haas B."/>
            <person name="Abouelleil A."/>
            <person name="Alvarado L."/>
            <person name="Arachchi H.M."/>
            <person name="Berlin A."/>
            <person name="Brown A."/>
            <person name="Chapman S.B."/>
            <person name="Chen Z."/>
            <person name="Dunbar C."/>
            <person name="Freedman E."/>
            <person name="Gearin G."/>
            <person name="Gellesch M."/>
            <person name="Goldberg J."/>
            <person name="Griggs A."/>
            <person name="Gujja S."/>
            <person name="Heiman D."/>
            <person name="Howarth C."/>
            <person name="Larson L."/>
            <person name="Lui A."/>
            <person name="MacDonald P.J.P."/>
            <person name="Montmayeur A."/>
            <person name="Murphy C."/>
            <person name="Neiman D."/>
            <person name="Pearson M."/>
            <person name="Priest M."/>
            <person name="Roberts A."/>
            <person name="Saif S."/>
            <person name="Shea T."/>
            <person name="Shenoy N."/>
            <person name="Sisk P."/>
            <person name="Stolte C."/>
            <person name="Sykes S."/>
            <person name="Wortman J."/>
            <person name="Nusbaum C."/>
            <person name="Birren B."/>
        </authorList>
    </citation>
    <scope>NUCLEOTIDE SEQUENCE [LARGE SCALE GENOMIC DNA]</scope>
    <source>
        <strain evidence="6 7">CM5</strain>
    </source>
</reference>
<dbReference type="SUPFAM" id="SSF54184">
    <property type="entry name" value="Penicillin-binding protein 2x (pbp-2x), c-terminal domain"/>
    <property type="match status" value="2"/>
</dbReference>
<dbReference type="Gene3D" id="3.90.1310.10">
    <property type="entry name" value="Penicillin-binding protein 2a (Domain 2)"/>
    <property type="match status" value="1"/>
</dbReference>
<dbReference type="PROSITE" id="PS51178">
    <property type="entry name" value="PASTA"/>
    <property type="match status" value="2"/>
</dbReference>
<dbReference type="PATRIC" id="fig|796940.3.peg.806"/>
<dbReference type="PANTHER" id="PTHR30627">
    <property type="entry name" value="PEPTIDOGLYCAN D,D-TRANSPEPTIDASE"/>
    <property type="match status" value="1"/>
</dbReference>
<dbReference type="Pfam" id="PF00905">
    <property type="entry name" value="Transpeptidase"/>
    <property type="match status" value="1"/>
</dbReference>
<dbReference type="Pfam" id="PF03717">
    <property type="entry name" value="PBP_dimer"/>
    <property type="match status" value="1"/>
</dbReference>
<keyword evidence="4" id="KW-1133">Transmembrane helix</keyword>
<comment type="caution">
    <text evidence="6">The sequence shown here is derived from an EMBL/GenBank/DDBJ whole genome shotgun (WGS) entry which is preliminary data.</text>
</comment>
<dbReference type="STRING" id="796937.HMPREF9630_01553"/>
<dbReference type="Gene3D" id="3.30.10.20">
    <property type="match status" value="2"/>
</dbReference>
<dbReference type="InterPro" id="IPR001460">
    <property type="entry name" value="PCN-bd_Tpept"/>
</dbReference>
<proteinExistence type="inferred from homology"/>
<gene>
    <name evidence="6" type="ORF">HMPREF9628_00208</name>
</gene>
<dbReference type="AlphaFoldDB" id="G9XC00"/>
<comment type="subcellular location">
    <subcellularLocation>
        <location evidence="1">Membrane</location>
    </subcellularLocation>
</comment>
<dbReference type="Proteomes" id="UP000003379">
    <property type="component" value="Unassembled WGS sequence"/>
</dbReference>
<evidence type="ECO:0000256" key="1">
    <source>
        <dbReference type="ARBA" id="ARBA00004370"/>
    </source>
</evidence>
<dbReference type="PANTHER" id="PTHR30627:SF1">
    <property type="entry name" value="PEPTIDOGLYCAN D,D-TRANSPEPTIDASE FTSI"/>
    <property type="match status" value="1"/>
</dbReference>
<keyword evidence="4" id="KW-0812">Transmembrane</keyword>
<dbReference type="InterPro" id="IPR005311">
    <property type="entry name" value="PBP_dimer"/>
</dbReference>
<comment type="similarity">
    <text evidence="2">Belongs to the transpeptidase family.</text>
</comment>
<dbReference type="InterPro" id="IPR050515">
    <property type="entry name" value="Beta-lactam/transpept"/>
</dbReference>
<name>G9XC00_9FIRM</name>
<dbReference type="Pfam" id="PF03793">
    <property type="entry name" value="PASTA"/>
    <property type="match status" value="2"/>
</dbReference>
<dbReference type="RefSeq" id="WP_009528506.1">
    <property type="nucleotide sequence ID" value="NZ_JH414596.1"/>
</dbReference>
<dbReference type="GO" id="GO:0005886">
    <property type="term" value="C:plasma membrane"/>
    <property type="evidence" value="ECO:0007669"/>
    <property type="project" value="TreeGrafter"/>
</dbReference>
<dbReference type="GO" id="GO:0008658">
    <property type="term" value="F:penicillin binding"/>
    <property type="evidence" value="ECO:0007669"/>
    <property type="project" value="InterPro"/>
</dbReference>